<evidence type="ECO:0000256" key="1">
    <source>
        <dbReference type="ARBA" id="ARBA00004606"/>
    </source>
</evidence>
<evidence type="ECO:0000256" key="3">
    <source>
        <dbReference type="ARBA" id="ARBA00022679"/>
    </source>
</evidence>
<dbReference type="AlphaFoldDB" id="A0A445E171"/>
<comment type="caution">
    <text evidence="6">The sequence shown here is derived from an EMBL/GenBank/DDBJ whole genome shotgun (WGS) entry which is preliminary data.</text>
</comment>
<evidence type="ECO:0000256" key="5">
    <source>
        <dbReference type="ARBA" id="ARBA00023180"/>
    </source>
</evidence>
<dbReference type="PANTHER" id="PTHR31042">
    <property type="entry name" value="CORE-2/I-BRANCHING BETA-1,6-N-ACETYLGLUCOSAMINYLTRANSFERASE FAMILY PROTEIN-RELATED"/>
    <property type="match status" value="1"/>
</dbReference>
<name>A0A445E171_ARAHY</name>
<organism evidence="6 7">
    <name type="scientific">Arachis hypogaea</name>
    <name type="common">Peanut</name>
    <dbReference type="NCBI Taxonomy" id="3818"/>
    <lineage>
        <taxon>Eukaryota</taxon>
        <taxon>Viridiplantae</taxon>
        <taxon>Streptophyta</taxon>
        <taxon>Embryophyta</taxon>
        <taxon>Tracheophyta</taxon>
        <taxon>Spermatophyta</taxon>
        <taxon>Magnoliopsida</taxon>
        <taxon>eudicotyledons</taxon>
        <taxon>Gunneridae</taxon>
        <taxon>Pentapetalae</taxon>
        <taxon>rosids</taxon>
        <taxon>fabids</taxon>
        <taxon>Fabales</taxon>
        <taxon>Fabaceae</taxon>
        <taxon>Papilionoideae</taxon>
        <taxon>50 kb inversion clade</taxon>
        <taxon>dalbergioids sensu lato</taxon>
        <taxon>Dalbergieae</taxon>
        <taxon>Pterocarpus clade</taxon>
        <taxon>Arachis</taxon>
    </lineage>
</organism>
<evidence type="ECO:0000313" key="6">
    <source>
        <dbReference type="EMBL" id="RYR69225.1"/>
    </source>
</evidence>
<accession>A0A445E171</accession>
<comment type="subcellular location">
    <subcellularLocation>
        <location evidence="1">Membrane</location>
        <topology evidence="1">Single-pass type II membrane protein</topology>
    </subcellularLocation>
</comment>
<dbReference type="GO" id="GO:0016757">
    <property type="term" value="F:glycosyltransferase activity"/>
    <property type="evidence" value="ECO:0007669"/>
    <property type="project" value="UniProtKB-KW"/>
</dbReference>
<keyword evidence="2" id="KW-0328">Glycosyltransferase</keyword>
<gene>
    <name evidence="6" type="ORF">Ahy_A03g015761</name>
</gene>
<evidence type="ECO:0000313" key="7">
    <source>
        <dbReference type="Proteomes" id="UP000289738"/>
    </source>
</evidence>
<keyword evidence="4" id="KW-0472">Membrane</keyword>
<proteinExistence type="predicted"/>
<keyword evidence="7" id="KW-1185">Reference proteome</keyword>
<evidence type="ECO:0000256" key="4">
    <source>
        <dbReference type="ARBA" id="ARBA00023136"/>
    </source>
</evidence>
<dbReference type="Proteomes" id="UP000289738">
    <property type="component" value="Chromosome A03"/>
</dbReference>
<evidence type="ECO:0000256" key="2">
    <source>
        <dbReference type="ARBA" id="ARBA00022676"/>
    </source>
</evidence>
<dbReference type="InterPro" id="IPR044174">
    <property type="entry name" value="BC10-like"/>
</dbReference>
<dbReference type="InterPro" id="IPR003406">
    <property type="entry name" value="Glyco_trans_14"/>
</dbReference>
<protein>
    <submittedName>
        <fullName evidence="6">Uncharacterized protein</fullName>
    </submittedName>
</protein>
<dbReference type="EMBL" id="SDMP01000003">
    <property type="protein sequence ID" value="RYR69225.1"/>
    <property type="molecule type" value="Genomic_DNA"/>
</dbReference>
<keyword evidence="3" id="KW-0808">Transferase</keyword>
<dbReference type="GO" id="GO:0016020">
    <property type="term" value="C:membrane"/>
    <property type="evidence" value="ECO:0007669"/>
    <property type="project" value="UniProtKB-SubCell"/>
</dbReference>
<sequence length="365" mass="42442">MLPHTALVLAFSILLSLPVIVILGPTVLTQSHLHLPFSPQDELDDLSLFTLASTFHHHAPPQHKPSRIFQFSYQTKPKPKIAFLFLTNTDLHFAPIWNLFFHDQPTNLYNIYIHKDPSVNLTRPVEGVFKNRFIPSKKTARASPTLISATRRLLAHALLDDPENAYFALLSQHCIPLHSFPYVYRSLFFSTTFDSPGLTRPTQTHRSFIEILTHAPRLWNRYIARGRFAMLPEVKYEDFRVGSQFFTLTRPHALLVVRDRALWRKFRSPCYKKDECYPEEHYFPTLLSMMNPEGCTNYTLTHVNWTGTKGGHPYSYKPQEVSVELISRLRESNFSESYLFARKFTPDCLQPLLSNFSEDRRIFNI</sequence>
<dbReference type="PANTHER" id="PTHR31042:SF140">
    <property type="entry name" value="CORE-2_I-BRANCHING BETA-1,6-N-ACETYLGLUCOSAMINYLTRANSFERASE FAMILY PROTEIN"/>
    <property type="match status" value="1"/>
</dbReference>
<reference evidence="6 7" key="1">
    <citation type="submission" date="2019-01" db="EMBL/GenBank/DDBJ databases">
        <title>Sequencing of cultivated peanut Arachis hypogaea provides insights into genome evolution and oil improvement.</title>
        <authorList>
            <person name="Chen X."/>
        </authorList>
    </citation>
    <scope>NUCLEOTIDE SEQUENCE [LARGE SCALE GENOMIC DNA]</scope>
    <source>
        <strain evidence="7">cv. Fuhuasheng</strain>
        <tissue evidence="6">Leaves</tissue>
    </source>
</reference>
<keyword evidence="5" id="KW-0325">Glycoprotein</keyword>
<dbReference type="Pfam" id="PF02485">
    <property type="entry name" value="Branch"/>
    <property type="match status" value="1"/>
</dbReference>